<keyword evidence="4" id="KW-0408">Iron</keyword>
<evidence type="ECO:0000256" key="3">
    <source>
        <dbReference type="ARBA" id="ARBA00022723"/>
    </source>
</evidence>
<dbReference type="AlphaFoldDB" id="A0A1I2PKU4"/>
<dbReference type="GO" id="GO:0046872">
    <property type="term" value="F:metal ion binding"/>
    <property type="evidence" value="ECO:0007669"/>
    <property type="project" value="UniProtKB-KW"/>
</dbReference>
<protein>
    <submittedName>
        <fullName evidence="6">2-hydroxyacyl-CoA dehydratase</fullName>
    </submittedName>
    <submittedName>
        <fullName evidence="7">Benzoyl-CoA reductase, subunit C</fullName>
    </submittedName>
</protein>
<comment type="cofactor">
    <cofactor evidence="1">
        <name>[4Fe-4S] cluster</name>
        <dbReference type="ChEBI" id="CHEBI:49883"/>
    </cofactor>
</comment>
<keyword evidence="3" id="KW-0479">Metal-binding</keyword>
<evidence type="ECO:0000313" key="6">
    <source>
        <dbReference type="EMBL" id="PWL55705.1"/>
    </source>
</evidence>
<dbReference type="STRING" id="1529.SAMN04487885_13035"/>
<evidence type="ECO:0000256" key="2">
    <source>
        <dbReference type="ARBA" id="ARBA00005806"/>
    </source>
</evidence>
<evidence type="ECO:0000256" key="1">
    <source>
        <dbReference type="ARBA" id="ARBA00001966"/>
    </source>
</evidence>
<keyword evidence="5" id="KW-0411">Iron-sulfur</keyword>
<dbReference type="GO" id="GO:0051536">
    <property type="term" value="F:iron-sulfur cluster binding"/>
    <property type="evidence" value="ECO:0007669"/>
    <property type="project" value="UniProtKB-KW"/>
</dbReference>
<evidence type="ECO:0000313" key="7">
    <source>
        <dbReference type="EMBL" id="SFG16792.1"/>
    </source>
</evidence>
<reference evidence="7 8" key="1">
    <citation type="submission" date="2016-10" db="EMBL/GenBank/DDBJ databases">
        <authorList>
            <person name="de Groot N.N."/>
        </authorList>
    </citation>
    <scope>NUCLEOTIDE SEQUENCE [LARGE SCALE GENOMIC DNA]</scope>
    <source>
        <strain evidence="7 8">NLAE-zl-G419</strain>
    </source>
</reference>
<proteinExistence type="inferred from homology"/>
<dbReference type="EMBL" id="QAMZ01000004">
    <property type="protein sequence ID" value="PWL55705.1"/>
    <property type="molecule type" value="Genomic_DNA"/>
</dbReference>
<reference evidence="6 9" key="2">
    <citation type="submission" date="2018-03" db="EMBL/GenBank/DDBJ databases">
        <title>The uncultured portion of the human microbiome is neutrally assembled.</title>
        <authorList>
            <person name="Jeraldo P."/>
            <person name="Boardman L."/>
            <person name="White B.A."/>
            <person name="Nelson H."/>
            <person name="Goldenfeld N."/>
            <person name="Chia N."/>
        </authorList>
    </citation>
    <scope>NUCLEOTIDE SEQUENCE [LARGE SCALE GENOMIC DNA]</scope>
    <source>
        <strain evidence="6">CIM:MAG 903</strain>
    </source>
</reference>
<dbReference type="Gene3D" id="1.20.1270.370">
    <property type="match status" value="1"/>
</dbReference>
<dbReference type="Proteomes" id="UP000182135">
    <property type="component" value="Unassembled WGS sequence"/>
</dbReference>
<organism evidence="7 8">
    <name type="scientific">Clostridium cadaveris</name>
    <dbReference type="NCBI Taxonomy" id="1529"/>
    <lineage>
        <taxon>Bacteria</taxon>
        <taxon>Bacillati</taxon>
        <taxon>Bacillota</taxon>
        <taxon>Clostridia</taxon>
        <taxon>Eubacteriales</taxon>
        <taxon>Clostridiaceae</taxon>
        <taxon>Clostridium</taxon>
    </lineage>
</organism>
<accession>A0A1I2PKU4</accession>
<keyword evidence="8" id="KW-1185">Reference proteome</keyword>
<dbReference type="EMBL" id="FOOE01000030">
    <property type="protein sequence ID" value="SFG16792.1"/>
    <property type="molecule type" value="Genomic_DNA"/>
</dbReference>
<dbReference type="eggNOG" id="COG1775">
    <property type="taxonomic scope" value="Bacteria"/>
</dbReference>
<evidence type="ECO:0000313" key="8">
    <source>
        <dbReference type="Proteomes" id="UP000182135"/>
    </source>
</evidence>
<dbReference type="PANTHER" id="PTHR30548:SF5">
    <property type="entry name" value="SUBUNIT OF OXYGEN-SENSITIVE 2-HYDROXYISOCAPROYL-COA DEHYDRATASE"/>
    <property type="match status" value="1"/>
</dbReference>
<dbReference type="PANTHER" id="PTHR30548">
    <property type="entry name" value="2-HYDROXYGLUTARYL-COA DEHYDRATASE, D-COMPONENT-RELATED"/>
    <property type="match status" value="1"/>
</dbReference>
<dbReference type="Gene3D" id="3.40.50.11900">
    <property type="match status" value="1"/>
</dbReference>
<dbReference type="GeneID" id="90545955"/>
<name>A0A1I2PKU4_9CLOT</name>
<comment type="similarity">
    <text evidence="2">Belongs to the FldB/FldC dehydratase alpha/beta subunit family.</text>
</comment>
<dbReference type="GO" id="GO:0016836">
    <property type="term" value="F:hydro-lyase activity"/>
    <property type="evidence" value="ECO:0007669"/>
    <property type="project" value="UniProtKB-ARBA"/>
</dbReference>
<dbReference type="Pfam" id="PF06050">
    <property type="entry name" value="HGD-D"/>
    <property type="match status" value="1"/>
</dbReference>
<sequence length="372" mass="42249">MAVNELLKQFHEIASSPKKQLDNYLAQDKKVVACVPVYTPEEIIHSMGLVPFGAWGADTEIKEAKRYFPAFICSIMQSVLELGMTGTYEGISAIVIPSLCDSLKCLGQNWKYAVPSIPFIPMTYPQNRNNEVGKAFTKAGYERVIKDLETSTGAKFSEEELKKSIKVYNAHNEAMRKLSRVLVDYPSITASQRSDIFKSAYFMLKEEHTELVEKFLVELNEMPKNDKKKIKVVTSGILADNKNLLNIFEENGIQIVADDVAHESRQYRVDTKEEGKPLEALSEKFANMDNCSVLYDVDKKRADYIVNLAKEYNADGVIMIMTKFCDPEEFDYVIIKKACDAANIMTLQIEVDRQMVNYEQANTIVQTFKDMI</sequence>
<evidence type="ECO:0000256" key="4">
    <source>
        <dbReference type="ARBA" id="ARBA00023004"/>
    </source>
</evidence>
<dbReference type="RefSeq" id="WP_074846439.1">
    <property type="nucleotide sequence ID" value="NZ_BAAACD010000002.1"/>
</dbReference>
<evidence type="ECO:0000313" key="9">
    <source>
        <dbReference type="Proteomes" id="UP000246114"/>
    </source>
</evidence>
<dbReference type="Gene3D" id="3.40.50.11890">
    <property type="match status" value="1"/>
</dbReference>
<dbReference type="InterPro" id="IPR010327">
    <property type="entry name" value="FldB/FldC_alpha/beta"/>
</dbReference>
<gene>
    <name evidence="6" type="ORF">DBY38_00895</name>
    <name evidence="7" type="ORF">SAMN04487885_13035</name>
</gene>
<evidence type="ECO:0000256" key="5">
    <source>
        <dbReference type="ARBA" id="ARBA00023014"/>
    </source>
</evidence>
<dbReference type="OrthoDB" id="355459at2"/>
<dbReference type="Proteomes" id="UP000246114">
    <property type="component" value="Unassembled WGS sequence"/>
</dbReference>